<dbReference type="InterPro" id="IPR042177">
    <property type="entry name" value="Cell/Rod_1"/>
</dbReference>
<keyword evidence="6" id="KW-0175">Coiled coil</keyword>
<dbReference type="Pfam" id="PF04085">
    <property type="entry name" value="MreC"/>
    <property type="match status" value="1"/>
</dbReference>
<dbReference type="InterPro" id="IPR042175">
    <property type="entry name" value="Cell/Rod_MreC_2"/>
</dbReference>
<gene>
    <name evidence="8" type="primary">mreC</name>
    <name evidence="8" type="ORF">H8D24_00470</name>
</gene>
<dbReference type="InterPro" id="IPR055342">
    <property type="entry name" value="MreC_beta-barrel_core"/>
</dbReference>
<evidence type="ECO:0000256" key="5">
    <source>
        <dbReference type="PIRNR" id="PIRNR038471"/>
    </source>
</evidence>
<evidence type="ECO:0000313" key="9">
    <source>
        <dbReference type="Proteomes" id="UP000654401"/>
    </source>
</evidence>
<dbReference type="InterPro" id="IPR007221">
    <property type="entry name" value="MreC"/>
</dbReference>
<protein>
    <recommendedName>
        <fullName evidence="2 5">Cell shape-determining protein MreC</fullName>
    </recommendedName>
    <alternativeName>
        <fullName evidence="4 5">Cell shape protein MreC</fullName>
    </alternativeName>
</protein>
<evidence type="ECO:0000256" key="6">
    <source>
        <dbReference type="SAM" id="Coils"/>
    </source>
</evidence>
<evidence type="ECO:0000313" key="8">
    <source>
        <dbReference type="EMBL" id="MBC8518866.1"/>
    </source>
</evidence>
<dbReference type="NCBIfam" id="TIGR00219">
    <property type="entry name" value="mreC"/>
    <property type="match status" value="1"/>
</dbReference>
<dbReference type="Gene3D" id="2.40.10.350">
    <property type="entry name" value="Rod shape-determining protein MreC, domain 2"/>
    <property type="match status" value="1"/>
</dbReference>
<dbReference type="GO" id="GO:0008360">
    <property type="term" value="P:regulation of cell shape"/>
    <property type="evidence" value="ECO:0007669"/>
    <property type="project" value="UniProtKB-KW"/>
</dbReference>
<reference evidence="8 9" key="1">
    <citation type="submission" date="2020-08" db="EMBL/GenBank/DDBJ databases">
        <title>Bridging the membrane lipid divide: bacteria of the FCB group superphylum have the potential to synthesize archaeal ether lipids.</title>
        <authorList>
            <person name="Villanueva L."/>
            <person name="Von Meijenfeldt F.A.B."/>
            <person name="Westbye A.B."/>
            <person name="Yadav S."/>
            <person name="Hopmans E.C."/>
            <person name="Dutilh B.E."/>
            <person name="Sinninghe Damste J.S."/>
        </authorList>
    </citation>
    <scope>NUCLEOTIDE SEQUENCE [LARGE SCALE GENOMIC DNA]</scope>
    <source>
        <strain evidence="8">NIOZ-UU100</strain>
    </source>
</reference>
<comment type="caution">
    <text evidence="8">The sequence shown here is derived from an EMBL/GenBank/DDBJ whole genome shotgun (WGS) entry which is preliminary data.</text>
</comment>
<accession>A0A8J6TPN3</accession>
<sequence>MKMVVVTLLSIALIATDHHLEKSHQIRQWMETSLYPLHQLINFPGSLSIWIADETTSSESLQEQNASLRKKNLLLQHKLQKYEAVEAENSRLRELLDSSFILGEIQRNDRVRLAEIISVDLDAFNKEIILNKGSDDKVYIGQPLMDASGVMGQIIRVTPISSTALLISSSRHSIPVQNRRNGVRSVAIGLGQSNRLKLRFLPTGSDLRSGDTLITSGLGGKFPYGYPVGTIKSVNHPEGKPFAEVLLTPTASLERSREVLLIWPSRQLGSME</sequence>
<dbReference type="Gene3D" id="2.40.10.340">
    <property type="entry name" value="Rod shape-determining protein MreC, domain 1"/>
    <property type="match status" value="1"/>
</dbReference>
<dbReference type="GO" id="GO:0005886">
    <property type="term" value="C:plasma membrane"/>
    <property type="evidence" value="ECO:0007669"/>
    <property type="project" value="TreeGrafter"/>
</dbReference>
<evidence type="ECO:0000259" key="7">
    <source>
        <dbReference type="Pfam" id="PF04085"/>
    </source>
</evidence>
<dbReference type="EMBL" id="JACNFK010000009">
    <property type="protein sequence ID" value="MBC8518866.1"/>
    <property type="molecule type" value="Genomic_DNA"/>
</dbReference>
<dbReference type="AlphaFoldDB" id="A0A8J6TPN3"/>
<keyword evidence="3 5" id="KW-0133">Cell shape</keyword>
<evidence type="ECO:0000256" key="3">
    <source>
        <dbReference type="ARBA" id="ARBA00022960"/>
    </source>
</evidence>
<feature type="coiled-coil region" evidence="6">
    <location>
        <begin position="51"/>
        <end position="95"/>
    </location>
</feature>
<dbReference type="Proteomes" id="UP000654401">
    <property type="component" value="Unassembled WGS sequence"/>
</dbReference>
<comment type="function">
    <text evidence="5">Involved in formation and maintenance of cell shape.</text>
</comment>
<comment type="similarity">
    <text evidence="1 5">Belongs to the MreC family.</text>
</comment>
<dbReference type="PANTHER" id="PTHR34138">
    <property type="entry name" value="CELL SHAPE-DETERMINING PROTEIN MREC"/>
    <property type="match status" value="1"/>
</dbReference>
<proteinExistence type="inferred from homology"/>
<evidence type="ECO:0000256" key="2">
    <source>
        <dbReference type="ARBA" id="ARBA00013855"/>
    </source>
</evidence>
<dbReference type="PIRSF" id="PIRSF038471">
    <property type="entry name" value="MreC"/>
    <property type="match status" value="1"/>
</dbReference>
<organism evidence="8 9">
    <name type="scientific">Candidatus Thiopontia autotrophica</name>
    <dbReference type="NCBI Taxonomy" id="2841688"/>
    <lineage>
        <taxon>Bacteria</taxon>
        <taxon>Pseudomonadati</taxon>
        <taxon>Pseudomonadota</taxon>
        <taxon>Gammaproteobacteria</taxon>
        <taxon>Candidatus Thiopontia</taxon>
    </lineage>
</organism>
<evidence type="ECO:0000256" key="4">
    <source>
        <dbReference type="ARBA" id="ARBA00032089"/>
    </source>
</evidence>
<feature type="domain" description="Rod shape-determining protein MreC beta-barrel core" evidence="7">
    <location>
        <begin position="116"/>
        <end position="263"/>
    </location>
</feature>
<dbReference type="PANTHER" id="PTHR34138:SF1">
    <property type="entry name" value="CELL SHAPE-DETERMINING PROTEIN MREC"/>
    <property type="match status" value="1"/>
</dbReference>
<evidence type="ECO:0000256" key="1">
    <source>
        <dbReference type="ARBA" id="ARBA00009369"/>
    </source>
</evidence>
<name>A0A8J6TPN3_9GAMM</name>